<evidence type="ECO:0000313" key="8">
    <source>
        <dbReference type="EMBL" id="EMA02524.1"/>
    </source>
</evidence>
<feature type="transmembrane region" description="Helical" evidence="5">
    <location>
        <begin position="147"/>
        <end position="170"/>
    </location>
</feature>
<dbReference type="STRING" id="523841.HFX_0468"/>
<dbReference type="GeneID" id="40155831"/>
<evidence type="ECO:0000313" key="12">
    <source>
        <dbReference type="Proteomes" id="UP000027075"/>
    </source>
</evidence>
<dbReference type="HOGENOM" id="CLU_089996_2_2_2"/>
<dbReference type="PATRIC" id="fig|523841.21.peg.1637"/>
<reference evidence="8 11" key="3">
    <citation type="journal article" date="2014" name="PLoS Genet.">
        <title>Phylogenetically driven sequencing of extremely halophilic archaea reveals strategies for static and dynamic osmo-response.</title>
        <authorList>
            <person name="Becker E.A."/>
            <person name="Seitzer P.M."/>
            <person name="Tritt A."/>
            <person name="Larsen D."/>
            <person name="Krusor M."/>
            <person name="Yao A.I."/>
            <person name="Wu D."/>
            <person name="Madern D."/>
            <person name="Eisen J.A."/>
            <person name="Darling A.E."/>
            <person name="Facciotti M.T."/>
        </authorList>
    </citation>
    <scope>NUCLEOTIDE SEQUENCE [LARGE SCALE GENOMIC DNA]</scope>
    <source>
        <strain evidence="8">ATCC 33500</strain>
        <strain evidence="11">ATCC 33500 / DSM 1411 / JCM 8866 / NBRC 14739 / NCIMB 2177 / R-4</strain>
    </source>
</reference>
<keyword evidence="4 5" id="KW-0472">Membrane</keyword>
<organism evidence="6 10">
    <name type="scientific">Haloferax mediterranei (strain ATCC 33500 / DSM 1411 / JCM 8866 / NBRC 14739 / NCIMB 2177 / R-4)</name>
    <name type="common">Halobacterium mediterranei</name>
    <dbReference type="NCBI Taxonomy" id="523841"/>
    <lineage>
        <taxon>Archaea</taxon>
        <taxon>Methanobacteriati</taxon>
        <taxon>Methanobacteriota</taxon>
        <taxon>Stenosarchaea group</taxon>
        <taxon>Halobacteria</taxon>
        <taxon>Halobacteriales</taxon>
        <taxon>Haloferacaceae</taxon>
        <taxon>Haloferax</taxon>
    </lineage>
</organism>
<sequence>MKVPSKQTLFNTLCVVVLLALVLPFAVTAVPQLVGADQSYTVLTGSMQPAISSGDVIIVRDVPASTIETGDVITYELDSGRSDVQRQTHRVVEVVEREDGRYFRTKGDANEDPDQRLVSADTVVGRVMMTIPYAGHVTLFANTTTGIVVLILVPTVLLIGSEVWMLISAVRKSRGGER</sequence>
<reference evidence="7 12" key="4">
    <citation type="submission" date="2014-04" db="EMBL/GenBank/DDBJ databases">
        <title>Transcriptional profiles of Haloferax mediterranei on the basis of nitrogen availability.</title>
        <authorList>
            <person name="Bautista V."/>
        </authorList>
    </citation>
    <scope>NUCLEOTIDE SEQUENCE [LARGE SCALE GENOMIC DNA]</scope>
    <source>
        <strain evidence="7">ATCC 33500</strain>
        <strain evidence="12">ATCC 33500 / DSM 1411 / JCM 8866 / NBRC 14739 / NCIMB 2177 / R-4</strain>
    </source>
</reference>
<keyword evidence="9" id="KW-0378">Hydrolase</keyword>
<dbReference type="Proteomes" id="UP000006469">
    <property type="component" value="Chromosome"/>
</dbReference>
<dbReference type="EMBL" id="CP007551">
    <property type="protein sequence ID" value="AHZ22394.1"/>
    <property type="molecule type" value="Genomic_DNA"/>
</dbReference>
<accession>I3R1U2</accession>
<dbReference type="eggNOG" id="arCOG01739">
    <property type="taxonomic scope" value="Archaea"/>
</dbReference>
<evidence type="ECO:0000256" key="5">
    <source>
        <dbReference type="SAM" id="Phobius"/>
    </source>
</evidence>
<keyword evidence="2 5" id="KW-0812">Transmembrane</keyword>
<proteinExistence type="predicted"/>
<dbReference type="EMBL" id="CP001868">
    <property type="protein sequence ID" value="AFK18202.1"/>
    <property type="molecule type" value="Genomic_DNA"/>
</dbReference>
<evidence type="ECO:0000313" key="11">
    <source>
        <dbReference type="Proteomes" id="UP000011603"/>
    </source>
</evidence>
<dbReference type="SUPFAM" id="SSF51306">
    <property type="entry name" value="LexA/Signal peptidase"/>
    <property type="match status" value="1"/>
</dbReference>
<reference evidence="6" key="1">
    <citation type="journal article" date="2012" name="Appl. Environ. Microbiol.">
        <title>Identification of the haloarchaeal phasin (PhaP) that functions in polyhydroxyalkanoate accumulation and granule formation in Haloferax mediterranei.</title>
        <authorList>
            <person name="Cai S."/>
            <person name="Cai L."/>
            <person name="Liu H."/>
            <person name="Liu X."/>
            <person name="Han J."/>
            <person name="Zhou J."/>
            <person name="Xiang H."/>
        </authorList>
    </citation>
    <scope>NUCLEOTIDE SEQUENCE</scope>
    <source>
        <strain evidence="6">CGMCC 1.2087</strain>
    </source>
</reference>
<evidence type="ECO:0000256" key="3">
    <source>
        <dbReference type="ARBA" id="ARBA00022989"/>
    </source>
</evidence>
<dbReference type="AlphaFoldDB" id="I3R1U2"/>
<dbReference type="PANTHER" id="PTHR10806:SF6">
    <property type="entry name" value="SIGNAL PEPTIDASE COMPLEX CATALYTIC SUBUNIT SEC11"/>
    <property type="match status" value="1"/>
</dbReference>
<comment type="subcellular location">
    <subcellularLocation>
        <location evidence="1">Membrane</location>
    </subcellularLocation>
</comment>
<protein>
    <submittedName>
        <fullName evidence="7">Peptidase S26B, signal peptidase</fullName>
    </submittedName>
    <submittedName>
        <fullName evidence="6">Signal peptidase I</fullName>
        <ecNumber evidence="9">3.4.21.89</ecNumber>
    </submittedName>
</protein>
<evidence type="ECO:0000313" key="6">
    <source>
        <dbReference type="EMBL" id="AFK18202.1"/>
    </source>
</evidence>
<dbReference type="EMBL" id="CP039139">
    <property type="protein sequence ID" value="QCQ74729.1"/>
    <property type="molecule type" value="Genomic_DNA"/>
</dbReference>
<reference evidence="6 10" key="2">
    <citation type="journal article" date="2012" name="J. Bacteriol.">
        <title>Complete genome sequence of the metabolically versatile halophilic archaeon Haloferax mediterranei, a poly(3-hydroxybutyrate-co-3-hydroxyvalerate) producer.</title>
        <authorList>
            <person name="Han J."/>
            <person name="Zhang F."/>
            <person name="Hou J."/>
            <person name="Liu X."/>
            <person name="Li M."/>
            <person name="Liu H."/>
            <person name="Cai L."/>
            <person name="Zhang B."/>
            <person name="Chen Y."/>
            <person name="Zhou J."/>
            <person name="Hu S."/>
            <person name="Xiang H."/>
        </authorList>
    </citation>
    <scope>NUCLEOTIDE SEQUENCE [LARGE SCALE GENOMIC DNA]</scope>
    <source>
        <strain evidence="10">ATCC 33500 / DSM 1411 / JCM 8866 / NBRC 14739 / NCIMB 2177 / R-4</strain>
        <strain evidence="6">CGMCC 1.2087</strain>
    </source>
</reference>
<dbReference type="EMBL" id="AOLO01000007">
    <property type="protein sequence ID" value="EMA02524.1"/>
    <property type="molecule type" value="Genomic_DNA"/>
</dbReference>
<name>I3R1U2_HALMT</name>
<dbReference type="PRINTS" id="PR00728">
    <property type="entry name" value="SIGNALPTASE"/>
</dbReference>
<dbReference type="Gene3D" id="2.10.109.10">
    <property type="entry name" value="Umud Fragment, subunit A"/>
    <property type="match status" value="1"/>
</dbReference>
<keyword evidence="11" id="KW-1185">Reference proteome</keyword>
<evidence type="ECO:0000313" key="7">
    <source>
        <dbReference type="EMBL" id="AHZ22394.1"/>
    </source>
</evidence>
<dbReference type="KEGG" id="hme:HFX_0468"/>
<dbReference type="InterPro" id="IPR036286">
    <property type="entry name" value="LexA/Signal_pep-like_sf"/>
</dbReference>
<keyword evidence="3 5" id="KW-1133">Transmembrane helix</keyword>
<dbReference type="CDD" id="cd06530">
    <property type="entry name" value="S26_SPase_I"/>
    <property type="match status" value="1"/>
</dbReference>
<dbReference type="PANTHER" id="PTHR10806">
    <property type="entry name" value="SIGNAL PEPTIDASE COMPLEX CATALYTIC SUBUNIT SEC11"/>
    <property type="match status" value="1"/>
</dbReference>
<evidence type="ECO:0000313" key="13">
    <source>
        <dbReference type="Proteomes" id="UP000299011"/>
    </source>
</evidence>
<evidence type="ECO:0000256" key="4">
    <source>
        <dbReference type="ARBA" id="ARBA00023136"/>
    </source>
</evidence>
<dbReference type="GO" id="GO:0009003">
    <property type="term" value="F:signal peptidase activity"/>
    <property type="evidence" value="ECO:0007669"/>
    <property type="project" value="UniProtKB-EC"/>
</dbReference>
<reference evidence="9 13" key="6">
    <citation type="submission" date="2019-04" db="EMBL/GenBank/DDBJ databases">
        <title>Methylomes of two halophilic Archaea, Haloarcula marismortui and Haloferax mediterranei.</title>
        <authorList>
            <person name="DasSarma S."/>
            <person name="DasSarma P."/>
            <person name="DasSarma S."/>
            <person name="Fomenkov A."/>
            <person name="Vincze T."/>
            <person name="Anton B.P."/>
            <person name="Roberts R.J."/>
        </authorList>
    </citation>
    <scope>NUCLEOTIDE SEQUENCE [LARGE SCALE GENOMIC DNA]</scope>
    <source>
        <strain evidence="9">ATCC 33500</strain>
        <strain evidence="13">ATCC 33500 / DSM 1411 / JCM 8866 / NBRC 14739 / NCIMB 2177 / R-4</strain>
    </source>
</reference>
<dbReference type="GO" id="GO:0016020">
    <property type="term" value="C:membrane"/>
    <property type="evidence" value="ECO:0007669"/>
    <property type="project" value="UniProtKB-SubCell"/>
</dbReference>
<reference evidence="6" key="5">
    <citation type="submission" date="2014-05" db="EMBL/GenBank/DDBJ databases">
        <authorList>
            <person name="Wang L."/>
            <person name="Yang H."/>
            <person name="Xiang H."/>
        </authorList>
    </citation>
    <scope>NUCLEOTIDE SEQUENCE</scope>
    <source>
        <strain evidence="6">CGMCC 1.2087</strain>
    </source>
</reference>
<dbReference type="Proteomes" id="UP000011603">
    <property type="component" value="Unassembled WGS sequence"/>
</dbReference>
<dbReference type="Proteomes" id="UP000027075">
    <property type="component" value="Chromosome"/>
</dbReference>
<dbReference type="GO" id="GO:0004252">
    <property type="term" value="F:serine-type endopeptidase activity"/>
    <property type="evidence" value="ECO:0007669"/>
    <property type="project" value="InterPro"/>
</dbReference>
<dbReference type="InterPro" id="IPR001733">
    <property type="entry name" value="Peptidase_S26B"/>
</dbReference>
<evidence type="ECO:0000313" key="9">
    <source>
        <dbReference type="EMBL" id="QCQ74729.1"/>
    </source>
</evidence>
<gene>
    <name evidence="6" type="primary">lepB</name>
    <name evidence="6" type="ordered locus">HFX_0468</name>
    <name evidence="7" type="ORF">BM92_06915</name>
    <name evidence="8" type="ORF">C439_08075</name>
    <name evidence="9" type="ORF">E6P09_05400</name>
</gene>
<dbReference type="RefSeq" id="WP_004057899.1">
    <property type="nucleotide sequence ID" value="NC_017941.2"/>
</dbReference>
<dbReference type="InterPro" id="IPR019533">
    <property type="entry name" value="Peptidase_S26"/>
</dbReference>
<dbReference type="OrthoDB" id="4822at2157"/>
<evidence type="ECO:0000313" key="10">
    <source>
        <dbReference type="Proteomes" id="UP000006469"/>
    </source>
</evidence>
<dbReference type="GO" id="GO:0006465">
    <property type="term" value="P:signal peptide processing"/>
    <property type="evidence" value="ECO:0007669"/>
    <property type="project" value="InterPro"/>
</dbReference>
<evidence type="ECO:0000256" key="1">
    <source>
        <dbReference type="ARBA" id="ARBA00004370"/>
    </source>
</evidence>
<dbReference type="NCBIfam" id="TIGR02228">
    <property type="entry name" value="sigpep_I_arch"/>
    <property type="match status" value="1"/>
</dbReference>
<dbReference type="EC" id="3.4.21.89" evidence="9"/>
<dbReference type="Proteomes" id="UP000299011">
    <property type="component" value="Chromosome"/>
</dbReference>
<evidence type="ECO:0000256" key="2">
    <source>
        <dbReference type="ARBA" id="ARBA00022692"/>
    </source>
</evidence>
<dbReference type="PaxDb" id="523841-HFX_0468"/>
<dbReference type="MEROPS" id="S26.011"/>